<feature type="compositionally biased region" description="Acidic residues" evidence="5">
    <location>
        <begin position="758"/>
        <end position="767"/>
    </location>
</feature>
<protein>
    <recommendedName>
        <fullName evidence="3">Pre-rRNA-processing protein RIX1</fullName>
    </recommendedName>
</protein>
<evidence type="ECO:0000256" key="2">
    <source>
        <dbReference type="ARBA" id="ARBA00010511"/>
    </source>
</evidence>
<comment type="similarity">
    <text evidence="2">Belongs to the RIX1/PELP1 family.</text>
</comment>
<evidence type="ECO:0000259" key="6">
    <source>
        <dbReference type="Pfam" id="PF08167"/>
    </source>
</evidence>
<dbReference type="InterPro" id="IPR016024">
    <property type="entry name" value="ARM-type_fold"/>
</dbReference>
<keyword evidence="4" id="KW-0539">Nucleus</keyword>
<feature type="compositionally biased region" description="Polar residues" evidence="5">
    <location>
        <begin position="733"/>
        <end position="742"/>
    </location>
</feature>
<gene>
    <name evidence="7" type="ORF">RSOLAG1IB_03211</name>
</gene>
<dbReference type="SUPFAM" id="SSF48371">
    <property type="entry name" value="ARM repeat"/>
    <property type="match status" value="1"/>
</dbReference>
<sequence length="780" mass="84360">MSSTKHPLELLLQNHLGTDDSAIKFLPNVLTTIQQPEIFGESRVLGKWNARINSFLHSRETASRWVGLYIARYTAIASRQILIDNAQGWVGVVLPMLSKPESPPNHYAAIRFLSFIFTAVTDMPEFQRQVVIPNVQKCSQALLALAKNSESEFDLKLLAIDTLTQLTTHHPTHHKAIHQQLLNFTLEHLQGSFPLLSNAPLTVDNQPPSPITSVIKLHAVLALTGGKVGAGMMWRQSLDSTMATIWATLSILRSTYTDVPRPSANTASFPLPELPTDPALASSIALDRFRGMTLLLVHLLGSPTSRPVSIPLGQLSHLVLTLLRFSTSSQVQSTNISYEAIQRVNEDAIVPDLCAAGCMLAQRLAQSCGKLFTPYASQVFTAITLKLEQNITTELQTHLLATIPAVIANTHSPAPSDSYNRLAARVLRVLSPLLPSSRTYSQAQPPQENTTKGKKRARYEGDELFSSHTSTTSSNPLLVPTDDKLHSAALFAIAALLPTLHRTTQSTIHRTLLALLLHLPRKGNAKQLTQEISRIYASNLGESPSGMLGVAVQALNSIERLYDLHSTPGTDHHHVVQQFLHPRVPPNSKSGPTIEDIPLFWKDDEDEETKDFRQTAGIVTAAEIVASKPSLGIHEGSNGIDHAMDDQNIEGVDLSRNVAFNVVGKPSALVVAPPPFPSPEPATSSAGPTPPAILNSVPTTAPPPASISTPLPTGSEPQPTAAVPASSLFRSPEVSNATQMSTPAPAPGHSSRHFPASNDDDDDDDEPMPQIDLGSDTDED</sequence>
<dbReference type="PANTHER" id="PTHR34105:SF1">
    <property type="entry name" value="PROLINE-, GLUTAMIC ACID- AND LEUCINE-RICH PROTEIN 1"/>
    <property type="match status" value="1"/>
</dbReference>
<evidence type="ECO:0000256" key="5">
    <source>
        <dbReference type="SAM" id="MobiDB-lite"/>
    </source>
</evidence>
<dbReference type="OrthoDB" id="20900at2759"/>
<feature type="compositionally biased region" description="Polar residues" evidence="5">
    <location>
        <begin position="439"/>
        <end position="450"/>
    </location>
</feature>
<accession>A0A0B7FSS9</accession>
<dbReference type="GO" id="GO:0005634">
    <property type="term" value="C:nucleus"/>
    <property type="evidence" value="ECO:0007669"/>
    <property type="project" value="UniProtKB-SubCell"/>
</dbReference>
<dbReference type="EMBL" id="LN679103">
    <property type="protein sequence ID" value="CEL59278.1"/>
    <property type="molecule type" value="Genomic_DNA"/>
</dbReference>
<feature type="region of interest" description="Disordered" evidence="5">
    <location>
        <begin position="437"/>
        <end position="458"/>
    </location>
</feature>
<evidence type="ECO:0000256" key="4">
    <source>
        <dbReference type="ARBA" id="ARBA00023242"/>
    </source>
</evidence>
<comment type="subcellular location">
    <subcellularLocation>
        <location evidence="1">Nucleus</location>
    </subcellularLocation>
</comment>
<dbReference type="PANTHER" id="PTHR34105">
    <property type="entry name" value="PROLINE-, GLUTAMIC ACID- AND LEUCINE-RICH PROTEIN 1"/>
    <property type="match status" value="1"/>
</dbReference>
<dbReference type="InterPro" id="IPR012583">
    <property type="entry name" value="RIX1_N"/>
</dbReference>
<dbReference type="Proteomes" id="UP000059188">
    <property type="component" value="Unassembled WGS sequence"/>
</dbReference>
<dbReference type="GO" id="GO:0006364">
    <property type="term" value="P:rRNA processing"/>
    <property type="evidence" value="ECO:0007669"/>
    <property type="project" value="TreeGrafter"/>
</dbReference>
<keyword evidence="8" id="KW-1185">Reference proteome</keyword>
<dbReference type="Pfam" id="PF08167">
    <property type="entry name" value="RIX1"/>
    <property type="match status" value="1"/>
</dbReference>
<evidence type="ECO:0000313" key="8">
    <source>
        <dbReference type="Proteomes" id="UP000059188"/>
    </source>
</evidence>
<dbReference type="AlphaFoldDB" id="A0A0B7FSS9"/>
<reference evidence="7 8" key="1">
    <citation type="submission" date="2014-11" db="EMBL/GenBank/DDBJ databases">
        <authorList>
            <person name="Wibberg Daniel"/>
        </authorList>
    </citation>
    <scope>NUCLEOTIDE SEQUENCE [LARGE SCALE GENOMIC DNA]</scope>
    <source>
        <strain evidence="7">Rhizoctonia solani AG1-IB 7/3/14</strain>
    </source>
</reference>
<evidence type="ECO:0000256" key="1">
    <source>
        <dbReference type="ARBA" id="ARBA00004123"/>
    </source>
</evidence>
<proteinExistence type="inferred from homology"/>
<organism evidence="7 8">
    <name type="scientific">Thanatephorus cucumeris (strain AG1-IB / isolate 7/3/14)</name>
    <name type="common">Lettuce bottom rot fungus</name>
    <name type="synonym">Rhizoctonia solani</name>
    <dbReference type="NCBI Taxonomy" id="1108050"/>
    <lineage>
        <taxon>Eukaryota</taxon>
        <taxon>Fungi</taxon>
        <taxon>Dikarya</taxon>
        <taxon>Basidiomycota</taxon>
        <taxon>Agaricomycotina</taxon>
        <taxon>Agaricomycetes</taxon>
        <taxon>Cantharellales</taxon>
        <taxon>Ceratobasidiaceae</taxon>
        <taxon>Rhizoctonia</taxon>
        <taxon>Rhizoctonia solani AG-1</taxon>
    </lineage>
</organism>
<evidence type="ECO:0000313" key="7">
    <source>
        <dbReference type="EMBL" id="CEL59278.1"/>
    </source>
</evidence>
<name>A0A0B7FSS9_THACB</name>
<dbReference type="STRING" id="1108050.A0A0B7FSS9"/>
<evidence type="ECO:0000256" key="3">
    <source>
        <dbReference type="ARBA" id="ARBA00021502"/>
    </source>
</evidence>
<feature type="domain" description="Pre-rRNA-processing protein RIX1 N-terminal" evidence="6">
    <location>
        <begin position="11"/>
        <end position="193"/>
    </location>
</feature>
<feature type="region of interest" description="Disordered" evidence="5">
    <location>
        <begin position="674"/>
        <end position="780"/>
    </location>
</feature>